<feature type="signal peptide" evidence="1">
    <location>
        <begin position="1"/>
        <end position="22"/>
    </location>
</feature>
<dbReference type="RefSeq" id="XP_066915290.1">
    <property type="nucleotide sequence ID" value="XM_067059189.1"/>
</dbReference>
<evidence type="ECO:0000313" key="3">
    <source>
        <dbReference type="Proteomes" id="UP000594262"/>
    </source>
</evidence>
<dbReference type="OrthoDB" id="10288853at2759"/>
<dbReference type="EnsemblMetazoa" id="CLYHEMT024052.1">
    <property type="protein sequence ID" value="CLYHEMP024052.1"/>
    <property type="gene ID" value="CLYHEMG024052"/>
</dbReference>
<evidence type="ECO:0000256" key="1">
    <source>
        <dbReference type="SAM" id="SignalP"/>
    </source>
</evidence>
<keyword evidence="3" id="KW-1185">Reference proteome</keyword>
<dbReference type="AlphaFoldDB" id="A0A7M5XMS7"/>
<name>A0A7M5XMS7_9CNID</name>
<evidence type="ECO:0000313" key="2">
    <source>
        <dbReference type="EnsemblMetazoa" id="CLYHEMP024052.1"/>
    </source>
</evidence>
<accession>A0A7M5XMS7</accession>
<feature type="chain" id="PRO_5029560835" evidence="1">
    <location>
        <begin position="23"/>
        <end position="414"/>
    </location>
</feature>
<protein>
    <submittedName>
        <fullName evidence="2">Uncharacterized protein</fullName>
    </submittedName>
</protein>
<reference evidence="2" key="1">
    <citation type="submission" date="2021-01" db="UniProtKB">
        <authorList>
            <consortium name="EnsemblMetazoa"/>
        </authorList>
    </citation>
    <scope>IDENTIFICATION</scope>
</reference>
<dbReference type="Proteomes" id="UP000594262">
    <property type="component" value="Unplaced"/>
</dbReference>
<keyword evidence="1" id="KW-0732">Signal</keyword>
<dbReference type="GeneID" id="136802458"/>
<proteinExistence type="predicted"/>
<organism evidence="2 3">
    <name type="scientific">Clytia hemisphaerica</name>
    <dbReference type="NCBI Taxonomy" id="252671"/>
    <lineage>
        <taxon>Eukaryota</taxon>
        <taxon>Metazoa</taxon>
        <taxon>Cnidaria</taxon>
        <taxon>Hydrozoa</taxon>
        <taxon>Hydroidolina</taxon>
        <taxon>Leptothecata</taxon>
        <taxon>Obeliida</taxon>
        <taxon>Clytiidae</taxon>
        <taxon>Clytia</taxon>
    </lineage>
</organism>
<sequence>MRVLGLLFLLAVLLMQHCCVECKKGKKSPVIGSYKNRRKCPYFQQSGCFLTILENVCDFYENPEDFGQAKLHLLIQSEHCCCPEPFKECRELDKDERCVDIFAQVMDKVDHEKKTYAMTLKAFNDVRRELLKQDENCGKYLSTRKPVQCDNNGIPPFKLQQHQCEQLYWIYEELGIDNQGEMLEAKCPFKRKYRASNEDDASERILHPVNDREEEEAALTDTSPQLYRIASYTDRRKCPYWQQSGCFLDELEKICEDTNPLTVLQDQENVFLCCCPKPYKACKRSEADQKCLKTLEKHLSYTDEKKIDKDFVMHGVQAARSELLSQEHGCHSLATPIPFVQCSKEPAATPFTRHDVICEMLSWQWEELGDGNKGEFGKIRCPFIEKDMAPDVGVRKGALGFLSEHEIHQPKTEL</sequence>